<accession>A0A1M5MLP5</accession>
<keyword evidence="1" id="KW-0812">Transmembrane</keyword>
<evidence type="ECO:0000313" key="3">
    <source>
        <dbReference type="Proteomes" id="UP000184357"/>
    </source>
</evidence>
<dbReference type="Proteomes" id="UP000184357">
    <property type="component" value="Unassembled WGS sequence"/>
</dbReference>
<feature type="transmembrane region" description="Helical" evidence="1">
    <location>
        <begin position="32"/>
        <end position="60"/>
    </location>
</feature>
<evidence type="ECO:0000256" key="1">
    <source>
        <dbReference type="SAM" id="Phobius"/>
    </source>
</evidence>
<proteinExistence type="predicted"/>
<gene>
    <name evidence="2" type="ORF">SAMN05443636_1055</name>
</gene>
<dbReference type="RefSeq" id="WP_073307338.1">
    <property type="nucleotide sequence ID" value="NZ_FQWV01000002.1"/>
</dbReference>
<keyword evidence="1" id="KW-0472">Membrane</keyword>
<dbReference type="EMBL" id="FQWV01000002">
    <property type="protein sequence ID" value="SHG78127.1"/>
    <property type="molecule type" value="Genomic_DNA"/>
</dbReference>
<dbReference type="OrthoDB" id="222241at2157"/>
<dbReference type="STRING" id="43928.SAMN05443636_1055"/>
<feature type="transmembrane region" description="Helical" evidence="1">
    <location>
        <begin position="72"/>
        <end position="92"/>
    </location>
</feature>
<name>A0A1M5MLP5_9EURY</name>
<sequence>MATLSLGDGSGTGILSGMVTYLSQPNASAARVITSVILGTISAPFLAFANIVQAIGSFFAAPFRGGGEAISALLSALFTAPADLVTASATVTQNALETVLGESLAGFLALPIAVGVVMLSLYFVTLYLREDETGDTIPGLPFDVPTDWLGAEEEATPDE</sequence>
<keyword evidence="3" id="KW-1185">Reference proteome</keyword>
<keyword evidence="1" id="KW-1133">Transmembrane helix</keyword>
<reference evidence="2 3" key="1">
    <citation type="submission" date="2016-11" db="EMBL/GenBank/DDBJ databases">
        <authorList>
            <person name="Jaros S."/>
            <person name="Januszkiewicz K."/>
            <person name="Wedrychowicz H."/>
        </authorList>
    </citation>
    <scope>NUCLEOTIDE SEQUENCE [LARGE SCALE GENOMIC DNA]</scope>
    <source>
        <strain evidence="2 3">DSM 9297</strain>
    </source>
</reference>
<dbReference type="AlphaFoldDB" id="A0A1M5MLP5"/>
<feature type="transmembrane region" description="Helical" evidence="1">
    <location>
        <begin position="104"/>
        <end position="128"/>
    </location>
</feature>
<evidence type="ECO:0000313" key="2">
    <source>
        <dbReference type="EMBL" id="SHG78127.1"/>
    </source>
</evidence>
<organism evidence="2 3">
    <name type="scientific">Halobaculum gomorrense</name>
    <dbReference type="NCBI Taxonomy" id="43928"/>
    <lineage>
        <taxon>Archaea</taxon>
        <taxon>Methanobacteriati</taxon>
        <taxon>Methanobacteriota</taxon>
        <taxon>Stenosarchaea group</taxon>
        <taxon>Halobacteria</taxon>
        <taxon>Halobacteriales</taxon>
        <taxon>Haloferacaceae</taxon>
        <taxon>Halobaculum</taxon>
    </lineage>
</organism>
<protein>
    <submittedName>
        <fullName evidence="2">Uncharacterized protein</fullName>
    </submittedName>
</protein>